<feature type="domain" description="PglD N-terminal" evidence="7">
    <location>
        <begin position="11"/>
        <end position="55"/>
    </location>
</feature>
<dbReference type="EMBL" id="JRFJ01000003">
    <property type="protein sequence ID" value="KHJ54116.1"/>
    <property type="molecule type" value="Genomic_DNA"/>
</dbReference>
<accession>A0A0B1Q413</accession>
<dbReference type="InterPro" id="IPR001451">
    <property type="entry name" value="Hexapep"/>
</dbReference>
<dbReference type="CDD" id="cd03360">
    <property type="entry name" value="LbH_AT_putative"/>
    <property type="match status" value="1"/>
</dbReference>
<dbReference type="Gene3D" id="3.40.50.20">
    <property type="match status" value="1"/>
</dbReference>
<dbReference type="SUPFAM" id="SSF51161">
    <property type="entry name" value="Trimeric LpxA-like enzymes"/>
    <property type="match status" value="1"/>
</dbReference>
<dbReference type="InterPro" id="IPR050179">
    <property type="entry name" value="Trans_hexapeptide_repeat"/>
</dbReference>
<reference evidence="8 9" key="1">
    <citation type="submission" date="2014-09" db="EMBL/GenBank/DDBJ databases">
        <title>Isolation and characterization of Aurantimonas altamirensis ON-56566 from clinical sample following a dog bite.</title>
        <authorList>
            <person name="Eshaghi A."/>
            <person name="Li A."/>
            <person name="Shahinas D."/>
            <person name="Bahn P."/>
            <person name="Kus J.V."/>
            <person name="Patel S.N."/>
        </authorList>
    </citation>
    <scope>NUCLEOTIDE SEQUENCE [LARGE SCALE GENOMIC DNA]</scope>
    <source>
        <strain evidence="8 9">ON-56566</strain>
    </source>
</reference>
<feature type="active site" description="Proton acceptor" evidence="5">
    <location>
        <position position="136"/>
    </location>
</feature>
<keyword evidence="3" id="KW-0677">Repeat</keyword>
<organism evidence="8 9">
    <name type="scientific">Aureimonas altamirensis</name>
    <dbReference type="NCBI Taxonomy" id="370622"/>
    <lineage>
        <taxon>Bacteria</taxon>
        <taxon>Pseudomonadati</taxon>
        <taxon>Pseudomonadota</taxon>
        <taxon>Alphaproteobacteria</taxon>
        <taxon>Hyphomicrobiales</taxon>
        <taxon>Aurantimonadaceae</taxon>
        <taxon>Aureimonas</taxon>
    </lineage>
</organism>
<dbReference type="InterPro" id="IPR011004">
    <property type="entry name" value="Trimer_LpxA-like_sf"/>
</dbReference>
<keyword evidence="2 8" id="KW-0808">Transferase</keyword>
<dbReference type="Proteomes" id="UP000030826">
    <property type="component" value="Unassembled WGS sequence"/>
</dbReference>
<feature type="binding site" evidence="6">
    <location>
        <position position="145"/>
    </location>
    <ligand>
        <name>acetyl-CoA</name>
        <dbReference type="ChEBI" id="CHEBI:57288"/>
    </ligand>
</feature>
<sequence>MPVPKQELNGLLVLGFGGHARSVADVALSMGIQELVFVDPQARSDETFAGHSVVVEAEDLPRDRFMAFPASGKGSLREVQMRDASLEIATLISPRASVGPEASISAGAFVGHGAHVGPQSAIGRGVILNTHCVVEHECVVGHFSHVSVNATMAGRSRLGSRSMLGAGAVIIDGVTVCDDVVIGAGAVVIEDISVPGTYVGVPARRIGGEDA</sequence>
<evidence type="ECO:0000256" key="5">
    <source>
        <dbReference type="PIRSR" id="PIRSR620019-1"/>
    </source>
</evidence>
<feature type="site" description="Increases basicity of active site His" evidence="5">
    <location>
        <position position="137"/>
    </location>
</feature>
<gene>
    <name evidence="8" type="ORF">LA66_11610</name>
</gene>
<evidence type="ECO:0000313" key="8">
    <source>
        <dbReference type="EMBL" id="KHJ54116.1"/>
    </source>
</evidence>
<dbReference type="Pfam" id="PF00132">
    <property type="entry name" value="Hexapep"/>
    <property type="match status" value="1"/>
</dbReference>
<evidence type="ECO:0000259" key="7">
    <source>
        <dbReference type="Pfam" id="PF17836"/>
    </source>
</evidence>
<dbReference type="PANTHER" id="PTHR43300">
    <property type="entry name" value="ACETYLTRANSFERASE"/>
    <property type="match status" value="1"/>
</dbReference>
<keyword evidence="4" id="KW-0012">Acyltransferase</keyword>
<evidence type="ECO:0000256" key="3">
    <source>
        <dbReference type="ARBA" id="ARBA00022737"/>
    </source>
</evidence>
<dbReference type="AlphaFoldDB" id="A0A0B1Q413"/>
<name>A0A0B1Q413_9HYPH</name>
<feature type="binding site" evidence="6">
    <location>
        <position position="72"/>
    </location>
    <ligand>
        <name>substrate</name>
    </ligand>
</feature>
<dbReference type="STRING" id="370622.LA66_11610"/>
<dbReference type="Pfam" id="PF17836">
    <property type="entry name" value="PglD_N"/>
    <property type="match status" value="1"/>
</dbReference>
<comment type="similarity">
    <text evidence="1">Belongs to the transferase hexapeptide repeat family.</text>
</comment>
<dbReference type="InterPro" id="IPR020019">
    <property type="entry name" value="AcTrfase_PglD-like"/>
</dbReference>
<evidence type="ECO:0000256" key="2">
    <source>
        <dbReference type="ARBA" id="ARBA00022679"/>
    </source>
</evidence>
<dbReference type="PROSITE" id="PS00101">
    <property type="entry name" value="HEXAPEP_TRANSFERASES"/>
    <property type="match status" value="1"/>
</dbReference>
<comment type="caution">
    <text evidence="8">The sequence shown here is derived from an EMBL/GenBank/DDBJ whole genome shotgun (WGS) entry which is preliminary data.</text>
</comment>
<dbReference type="InterPro" id="IPR018357">
    <property type="entry name" value="Hexapep_transf_CS"/>
</dbReference>
<dbReference type="PANTHER" id="PTHR43300:SF7">
    <property type="entry name" value="UDP-N-ACETYLBACILLOSAMINE N-ACETYLTRANSFERASE"/>
    <property type="match status" value="1"/>
</dbReference>
<evidence type="ECO:0000256" key="1">
    <source>
        <dbReference type="ARBA" id="ARBA00007274"/>
    </source>
</evidence>
<protein>
    <submittedName>
        <fullName evidence="8">Acetyltransferase</fullName>
    </submittedName>
</protein>
<proteinExistence type="inferred from homology"/>
<evidence type="ECO:0000313" key="9">
    <source>
        <dbReference type="Proteomes" id="UP000030826"/>
    </source>
</evidence>
<dbReference type="NCBIfam" id="TIGR03570">
    <property type="entry name" value="NeuD_NnaD"/>
    <property type="match status" value="1"/>
</dbReference>
<dbReference type="Gene3D" id="2.160.10.10">
    <property type="entry name" value="Hexapeptide repeat proteins"/>
    <property type="match status" value="1"/>
</dbReference>
<dbReference type="GO" id="GO:0016746">
    <property type="term" value="F:acyltransferase activity"/>
    <property type="evidence" value="ECO:0007669"/>
    <property type="project" value="UniProtKB-KW"/>
</dbReference>
<dbReference type="InterPro" id="IPR041561">
    <property type="entry name" value="PglD_N"/>
</dbReference>
<evidence type="ECO:0000256" key="4">
    <source>
        <dbReference type="ARBA" id="ARBA00023315"/>
    </source>
</evidence>
<evidence type="ECO:0000256" key="6">
    <source>
        <dbReference type="PIRSR" id="PIRSR620019-2"/>
    </source>
</evidence>